<evidence type="ECO:0000256" key="2">
    <source>
        <dbReference type="SAM" id="Phobius"/>
    </source>
</evidence>
<feature type="compositionally biased region" description="Basic and acidic residues" evidence="1">
    <location>
        <begin position="277"/>
        <end position="286"/>
    </location>
</feature>
<feature type="region of interest" description="Disordered" evidence="1">
    <location>
        <begin position="220"/>
        <end position="255"/>
    </location>
</feature>
<feature type="compositionally biased region" description="Basic residues" evidence="1">
    <location>
        <begin position="303"/>
        <end position="315"/>
    </location>
</feature>
<feature type="compositionally biased region" description="Basic and acidic residues" evidence="1">
    <location>
        <begin position="293"/>
        <end position="302"/>
    </location>
</feature>
<dbReference type="Proteomes" id="UP000215914">
    <property type="component" value="Chromosome 10"/>
</dbReference>
<feature type="transmembrane region" description="Helical" evidence="2">
    <location>
        <begin position="77"/>
        <end position="94"/>
    </location>
</feature>
<dbReference type="FunCoup" id="A0A251TPL3">
    <property type="interactions" value="28"/>
</dbReference>
<dbReference type="PANTHER" id="PTHR33098:SF36">
    <property type="entry name" value="HYDROXYPROLINE-RICH GLYCOPROTEIN FAMILY PROTEIN"/>
    <property type="match status" value="1"/>
</dbReference>
<dbReference type="InParanoid" id="A0A251TPL3"/>
<gene>
    <name evidence="3" type="ORF">HannXRQ_Chr10g0312311</name>
</gene>
<keyword evidence="2" id="KW-0472">Membrane</keyword>
<proteinExistence type="predicted"/>
<dbReference type="OMA" id="TQIFFAG"/>
<feature type="compositionally biased region" description="Pro residues" evidence="1">
    <location>
        <begin position="504"/>
        <end position="513"/>
    </location>
</feature>
<accession>A0A251TPL3</accession>
<feature type="compositionally biased region" description="Pro residues" evidence="1">
    <location>
        <begin position="439"/>
        <end position="448"/>
    </location>
</feature>
<feature type="region of interest" description="Disordered" evidence="1">
    <location>
        <begin position="533"/>
        <end position="557"/>
    </location>
</feature>
<evidence type="ECO:0000313" key="4">
    <source>
        <dbReference type="Proteomes" id="UP000215914"/>
    </source>
</evidence>
<keyword evidence="2" id="KW-1133">Transmembrane helix</keyword>
<evidence type="ECO:0000313" key="3">
    <source>
        <dbReference type="EMBL" id="OTG12683.1"/>
    </source>
</evidence>
<feature type="transmembrane region" description="Helical" evidence="2">
    <location>
        <begin position="34"/>
        <end position="57"/>
    </location>
</feature>
<feature type="compositionally biased region" description="Pro residues" evidence="1">
    <location>
        <begin position="240"/>
        <end position="251"/>
    </location>
</feature>
<keyword evidence="2" id="KW-0812">Transmembrane</keyword>
<feature type="compositionally biased region" description="Pro residues" evidence="1">
    <location>
        <begin position="394"/>
        <end position="418"/>
    </location>
</feature>
<evidence type="ECO:0000256" key="1">
    <source>
        <dbReference type="SAM" id="MobiDB-lite"/>
    </source>
</evidence>
<organism evidence="3 4">
    <name type="scientific">Helianthus annuus</name>
    <name type="common">Common sunflower</name>
    <dbReference type="NCBI Taxonomy" id="4232"/>
    <lineage>
        <taxon>Eukaryota</taxon>
        <taxon>Viridiplantae</taxon>
        <taxon>Streptophyta</taxon>
        <taxon>Embryophyta</taxon>
        <taxon>Tracheophyta</taxon>
        <taxon>Spermatophyta</taxon>
        <taxon>Magnoliopsida</taxon>
        <taxon>eudicotyledons</taxon>
        <taxon>Gunneridae</taxon>
        <taxon>Pentapetalae</taxon>
        <taxon>asterids</taxon>
        <taxon>campanulids</taxon>
        <taxon>Asterales</taxon>
        <taxon>Asteraceae</taxon>
        <taxon>Asteroideae</taxon>
        <taxon>Heliantheae alliance</taxon>
        <taxon>Heliantheae</taxon>
        <taxon>Helianthus</taxon>
    </lineage>
</organism>
<feature type="compositionally biased region" description="Low complexity" evidence="1">
    <location>
        <begin position="548"/>
        <end position="557"/>
    </location>
</feature>
<feature type="compositionally biased region" description="Basic residues" evidence="1">
    <location>
        <begin position="372"/>
        <end position="381"/>
    </location>
</feature>
<dbReference type="EMBL" id="CM007899">
    <property type="protein sequence ID" value="OTG12683.1"/>
    <property type="molecule type" value="Genomic_DNA"/>
</dbReference>
<dbReference type="PANTHER" id="PTHR33098">
    <property type="entry name" value="COTTON FIBER (DUF761)"/>
    <property type="match status" value="1"/>
</dbReference>
<feature type="compositionally biased region" description="Low complexity" evidence="1">
    <location>
        <begin position="449"/>
        <end position="467"/>
    </location>
</feature>
<reference evidence="4" key="1">
    <citation type="journal article" date="2017" name="Nature">
        <title>The sunflower genome provides insights into oil metabolism, flowering and Asterid evolution.</title>
        <authorList>
            <person name="Badouin H."/>
            <person name="Gouzy J."/>
            <person name="Grassa C.J."/>
            <person name="Murat F."/>
            <person name="Staton S.E."/>
            <person name="Cottret L."/>
            <person name="Lelandais-Briere C."/>
            <person name="Owens G.L."/>
            <person name="Carrere S."/>
            <person name="Mayjonade B."/>
            <person name="Legrand L."/>
            <person name="Gill N."/>
            <person name="Kane N.C."/>
            <person name="Bowers J.E."/>
            <person name="Hubner S."/>
            <person name="Bellec A."/>
            <person name="Berard A."/>
            <person name="Berges H."/>
            <person name="Blanchet N."/>
            <person name="Boniface M.C."/>
            <person name="Brunel D."/>
            <person name="Catrice O."/>
            <person name="Chaidir N."/>
            <person name="Claudel C."/>
            <person name="Donnadieu C."/>
            <person name="Faraut T."/>
            <person name="Fievet G."/>
            <person name="Helmstetter N."/>
            <person name="King M."/>
            <person name="Knapp S.J."/>
            <person name="Lai Z."/>
            <person name="Le Paslier M.C."/>
            <person name="Lippi Y."/>
            <person name="Lorenzon L."/>
            <person name="Mandel J.R."/>
            <person name="Marage G."/>
            <person name="Marchand G."/>
            <person name="Marquand E."/>
            <person name="Bret-Mestries E."/>
            <person name="Morien E."/>
            <person name="Nambeesan S."/>
            <person name="Nguyen T."/>
            <person name="Pegot-Espagnet P."/>
            <person name="Pouilly N."/>
            <person name="Raftis F."/>
            <person name="Sallet E."/>
            <person name="Schiex T."/>
            <person name="Thomas J."/>
            <person name="Vandecasteele C."/>
            <person name="Vares D."/>
            <person name="Vear F."/>
            <person name="Vautrin S."/>
            <person name="Crespi M."/>
            <person name="Mangin B."/>
            <person name="Burke J.M."/>
            <person name="Salse J."/>
            <person name="Munos S."/>
            <person name="Vincourt P."/>
            <person name="Rieseberg L.H."/>
            <person name="Langlade N.B."/>
        </authorList>
    </citation>
    <scope>NUCLEOTIDE SEQUENCE [LARGE SCALE GENOMIC DNA]</scope>
    <source>
        <strain evidence="4">cv. SF193</strain>
    </source>
</reference>
<dbReference type="InterPro" id="IPR008480">
    <property type="entry name" value="DUF761_pln"/>
</dbReference>
<feature type="region of interest" description="Disordered" evidence="1">
    <location>
        <begin position="277"/>
        <end position="513"/>
    </location>
</feature>
<dbReference type="STRING" id="4232.A0A251TPL3"/>
<name>A0A251TPL3_HELAN</name>
<keyword evidence="4" id="KW-1185">Reference proteome</keyword>
<dbReference type="Pfam" id="PF05553">
    <property type="entry name" value="DUF761"/>
    <property type="match status" value="1"/>
</dbReference>
<sequence length="634" mass="71127">MDTDGEQTPRSPFWIQSTTNVRRVDLYRRRASSLIFNSGVLIILLLLFAILSIFFIIPSLISFTSHFLKPNLVKKSWDSINLVLVLFALAFGFLSRNINTNNNTNNSRFENGFNRSRSDLSSGAPVSSPMVSTPNHWYDFPEQPISGLRRHRSTSSYPDLRELSPPWNHRGESPWRFSDDTHLNNHNHRGVVNYDRYYFRREYDMGVKDFDGVVDLVKEDSIAPPSQPPVVENESYSHSPPLPQPPSPPQQPSDVIRTYHSVGVDDGDKGESMEFDKVLLPEKENESPENQDSDVKAEIEIRKKGKRERRERRRARSSEPRKMVSESNDLVPEPLSPPPISPEFQDSDRKTGKERKRTGANATKEFFTSLYQKKKKKRQRQRSVDNLDILLHHPQPPVKFQLPPPSPPPPPPPPPPPSILNNLFTSKKDRRKKTSSSTPPAPPPPPPSKMAARAPKPAAARVPKPTTITRVAPFVTEKPRAPVKMKYFNSIDDNSSGGESPMRGIPPPPPMPPFKMPDWKFAVEGDYVRVQSTLSSGSLSPDGDEAQSPSSAVASPVFCPSPDVNTKADKFIERFRAGLKLEKINSFNQNQGNRMSNLGPGPGPSRSYRVGIEMTVKILLGIGFGWLSLSLKGD</sequence>
<dbReference type="AlphaFoldDB" id="A0A251TPL3"/>
<protein>
    <submittedName>
        <fullName evidence="3">Putative hydroxyproline-rich glycoprotein family protein</fullName>
    </submittedName>
</protein>